<evidence type="ECO:0000313" key="2">
    <source>
        <dbReference type="EMBL" id="CAD0084665.1"/>
    </source>
</evidence>
<keyword evidence="3" id="KW-1185">Reference proteome</keyword>
<protein>
    <submittedName>
        <fullName evidence="2">Uncharacterized protein</fullName>
    </submittedName>
</protein>
<organism evidence="2 3">
    <name type="scientific">Aureobasidium vineae</name>
    <dbReference type="NCBI Taxonomy" id="2773715"/>
    <lineage>
        <taxon>Eukaryota</taxon>
        <taxon>Fungi</taxon>
        <taxon>Dikarya</taxon>
        <taxon>Ascomycota</taxon>
        <taxon>Pezizomycotina</taxon>
        <taxon>Dothideomycetes</taxon>
        <taxon>Dothideomycetidae</taxon>
        <taxon>Dothideales</taxon>
        <taxon>Saccotheciaceae</taxon>
        <taxon>Aureobasidium</taxon>
    </lineage>
</organism>
<feature type="compositionally biased region" description="Polar residues" evidence="1">
    <location>
        <begin position="136"/>
        <end position="157"/>
    </location>
</feature>
<evidence type="ECO:0000256" key="1">
    <source>
        <dbReference type="SAM" id="MobiDB-lite"/>
    </source>
</evidence>
<dbReference type="Proteomes" id="UP000716446">
    <property type="component" value="Unassembled WGS sequence"/>
</dbReference>
<gene>
    <name evidence="2" type="ORF">AWRI4619_LOCUS3232</name>
</gene>
<accession>A0A9N8P7I5</accession>
<reference evidence="2" key="1">
    <citation type="submission" date="2020-06" db="EMBL/GenBank/DDBJ databases">
        <authorList>
            <person name="Onetto C."/>
        </authorList>
    </citation>
    <scope>NUCLEOTIDE SEQUENCE</scope>
</reference>
<comment type="caution">
    <text evidence="2">The sequence shown here is derived from an EMBL/GenBank/DDBJ whole genome shotgun (WGS) entry which is preliminary data.</text>
</comment>
<feature type="region of interest" description="Disordered" evidence="1">
    <location>
        <begin position="55"/>
        <end position="83"/>
    </location>
</feature>
<proteinExistence type="predicted"/>
<sequence>MLSTTSYIFSNDTDATNFRRVVRRQVAHRVEHAVPGSGASAQEVQRAYLAYMRSQQQTRGLETDAAEQQEVTPPPAYSETTNDEVLPPYSAATVSEPHHQHSPTAQLGSLLYSNICSQPRPPRYEESVHPPPYYQQLASTSAPPPHSSQLPHQTINA</sequence>
<dbReference type="AlphaFoldDB" id="A0A9N8P7I5"/>
<dbReference type="EMBL" id="CAIJEN010000004">
    <property type="protein sequence ID" value="CAD0084665.1"/>
    <property type="molecule type" value="Genomic_DNA"/>
</dbReference>
<evidence type="ECO:0000313" key="3">
    <source>
        <dbReference type="Proteomes" id="UP000716446"/>
    </source>
</evidence>
<feature type="region of interest" description="Disordered" evidence="1">
    <location>
        <begin position="114"/>
        <end position="157"/>
    </location>
</feature>
<name>A0A9N8P7I5_9PEZI</name>